<organism evidence="6 7">
    <name type="scientific">Pseudodesulfovibrio cashew</name>
    <dbReference type="NCBI Taxonomy" id="2678688"/>
    <lineage>
        <taxon>Bacteria</taxon>
        <taxon>Pseudomonadati</taxon>
        <taxon>Thermodesulfobacteriota</taxon>
        <taxon>Desulfovibrionia</taxon>
        <taxon>Desulfovibrionales</taxon>
        <taxon>Desulfovibrionaceae</taxon>
    </lineage>
</organism>
<evidence type="ECO:0000256" key="2">
    <source>
        <dbReference type="ARBA" id="ARBA00010333"/>
    </source>
</evidence>
<dbReference type="Pfam" id="PF00497">
    <property type="entry name" value="SBP_bac_3"/>
    <property type="match status" value="2"/>
</dbReference>
<dbReference type="SMART" id="SM00062">
    <property type="entry name" value="PBPb"/>
    <property type="match status" value="1"/>
</dbReference>
<comment type="similarity">
    <text evidence="2 4">Belongs to the bacterial solute-binding protein 3 family.</text>
</comment>
<proteinExistence type="inferred from homology"/>
<dbReference type="KEGG" id="psel:GM415_05540"/>
<name>A0A6I6JGV7_9BACT</name>
<dbReference type="InterPro" id="IPR001638">
    <property type="entry name" value="Solute-binding_3/MltF_N"/>
</dbReference>
<accession>A0A6I6JGV7</accession>
<evidence type="ECO:0000313" key="7">
    <source>
        <dbReference type="Proteomes" id="UP000428328"/>
    </source>
</evidence>
<reference evidence="6 7" key="1">
    <citation type="submission" date="2019-11" db="EMBL/GenBank/DDBJ databases">
        <authorList>
            <person name="Zheng R.K."/>
            <person name="Sun C.M."/>
        </authorList>
    </citation>
    <scope>NUCLEOTIDE SEQUENCE [LARGE SCALE GENOMIC DNA]</scope>
    <source>
        <strain evidence="6 7">SRB007</strain>
    </source>
</reference>
<dbReference type="AlphaFoldDB" id="A0A6I6JGV7"/>
<gene>
    <name evidence="6" type="ORF">GM415_05540</name>
</gene>
<keyword evidence="3" id="KW-0732">Signal</keyword>
<feature type="domain" description="Solute-binding protein family 3/N-terminal" evidence="5">
    <location>
        <begin position="27"/>
        <end position="257"/>
    </location>
</feature>
<evidence type="ECO:0000259" key="5">
    <source>
        <dbReference type="SMART" id="SM00062"/>
    </source>
</evidence>
<dbReference type="GO" id="GO:0030313">
    <property type="term" value="C:cell envelope"/>
    <property type="evidence" value="ECO:0007669"/>
    <property type="project" value="UniProtKB-SubCell"/>
</dbReference>
<dbReference type="PANTHER" id="PTHR35936:SF25">
    <property type="entry name" value="ABC TRANSPORTER SUBSTRATE-BINDING PROTEIN"/>
    <property type="match status" value="1"/>
</dbReference>
<evidence type="ECO:0000256" key="4">
    <source>
        <dbReference type="RuleBase" id="RU003744"/>
    </source>
</evidence>
<sequence length="258" mass="28412">MRRFAIAPALALILGLILMTLPARAQRPVFAANLDFAPYSMLVDGVPAGIDVDVINEAALRAGLDLDIRLVPWDELVSMVKNGQCDGGLSFFQSPERLKYSLFMEAVPLHVSNYVLFTKVGDKFPFQDYADLKGKVIGRASGTDLGPDFAAAEAAAIMTVKDYPDLAAALRGLLLGEIDAYAGNIDVTYYRLKDMGLTSSVVYLPKKILANKPAYLVMSRASALKDKELLLQQLELALDKMRKDGTYNRIARKYLLRF</sequence>
<evidence type="ECO:0000256" key="3">
    <source>
        <dbReference type="ARBA" id="ARBA00022729"/>
    </source>
</evidence>
<comment type="subcellular location">
    <subcellularLocation>
        <location evidence="1">Cell envelope</location>
    </subcellularLocation>
</comment>
<evidence type="ECO:0000256" key="1">
    <source>
        <dbReference type="ARBA" id="ARBA00004196"/>
    </source>
</evidence>
<dbReference type="InterPro" id="IPR018313">
    <property type="entry name" value="SBP_3_CS"/>
</dbReference>
<keyword evidence="7" id="KW-1185">Reference proteome</keyword>
<dbReference type="PANTHER" id="PTHR35936">
    <property type="entry name" value="MEMBRANE-BOUND LYTIC MUREIN TRANSGLYCOSYLASE F"/>
    <property type="match status" value="1"/>
</dbReference>
<protein>
    <submittedName>
        <fullName evidence="6">Transporter substrate-binding domain-containing protein</fullName>
    </submittedName>
</protein>
<dbReference type="RefSeq" id="WP_158946827.1">
    <property type="nucleotide sequence ID" value="NZ_CP046400.1"/>
</dbReference>
<dbReference type="SUPFAM" id="SSF53850">
    <property type="entry name" value="Periplasmic binding protein-like II"/>
    <property type="match status" value="1"/>
</dbReference>
<dbReference type="EMBL" id="CP046400">
    <property type="protein sequence ID" value="QGY39602.1"/>
    <property type="molecule type" value="Genomic_DNA"/>
</dbReference>
<dbReference type="PROSITE" id="PS01039">
    <property type="entry name" value="SBP_BACTERIAL_3"/>
    <property type="match status" value="1"/>
</dbReference>
<evidence type="ECO:0000313" key="6">
    <source>
        <dbReference type="EMBL" id="QGY39602.1"/>
    </source>
</evidence>
<dbReference type="Proteomes" id="UP000428328">
    <property type="component" value="Chromosome"/>
</dbReference>
<dbReference type="Gene3D" id="3.40.190.10">
    <property type="entry name" value="Periplasmic binding protein-like II"/>
    <property type="match status" value="2"/>
</dbReference>